<evidence type="ECO:0000256" key="9">
    <source>
        <dbReference type="ARBA" id="ARBA00023136"/>
    </source>
</evidence>
<comment type="subunit">
    <text evidence="2">Homotrimer.</text>
</comment>
<proteinExistence type="predicted"/>
<dbReference type="Pfam" id="PF13609">
    <property type="entry name" value="Porin_4"/>
    <property type="match status" value="1"/>
</dbReference>
<keyword evidence="3" id="KW-0813">Transport</keyword>
<evidence type="ECO:0000313" key="14">
    <source>
        <dbReference type="Proteomes" id="UP000251072"/>
    </source>
</evidence>
<dbReference type="SUPFAM" id="SSF56935">
    <property type="entry name" value="Porins"/>
    <property type="match status" value="1"/>
</dbReference>
<dbReference type="EMBL" id="QMCH01000001">
    <property type="protein sequence ID" value="RAZ43756.1"/>
    <property type="molecule type" value="Genomic_DNA"/>
</dbReference>
<dbReference type="Gene3D" id="2.40.160.10">
    <property type="entry name" value="Porin"/>
    <property type="match status" value="1"/>
</dbReference>
<dbReference type="PANTHER" id="PTHR34501:SF9">
    <property type="entry name" value="MAJOR OUTER MEMBRANE PROTEIN P.IA"/>
    <property type="match status" value="1"/>
</dbReference>
<evidence type="ECO:0000256" key="1">
    <source>
        <dbReference type="ARBA" id="ARBA00004571"/>
    </source>
</evidence>
<evidence type="ECO:0000256" key="5">
    <source>
        <dbReference type="ARBA" id="ARBA00022692"/>
    </source>
</evidence>
<evidence type="ECO:0000259" key="12">
    <source>
        <dbReference type="Pfam" id="PF13609"/>
    </source>
</evidence>
<evidence type="ECO:0000256" key="8">
    <source>
        <dbReference type="ARBA" id="ARBA00023114"/>
    </source>
</evidence>
<feature type="chain" id="PRO_5045266339" evidence="11">
    <location>
        <begin position="21"/>
        <end position="421"/>
    </location>
</feature>
<keyword evidence="8" id="KW-0626">Porin</keyword>
<evidence type="ECO:0000256" key="6">
    <source>
        <dbReference type="ARBA" id="ARBA00022729"/>
    </source>
</evidence>
<reference evidence="13 14" key="1">
    <citation type="submission" date="2018-06" db="EMBL/GenBank/DDBJ databases">
        <title>Genome of strain Polynucleobacter sp. FUKU-NW-11.</title>
        <authorList>
            <person name="Hahn M.W."/>
        </authorList>
    </citation>
    <scope>NUCLEOTIDE SEQUENCE [LARGE SCALE GENOMIC DNA]</scope>
    <source>
        <strain evidence="14">FUKU-NW11</strain>
    </source>
</reference>
<dbReference type="CDD" id="cd00342">
    <property type="entry name" value="gram_neg_porins"/>
    <property type="match status" value="1"/>
</dbReference>
<keyword evidence="9" id="KW-0472">Membrane</keyword>
<feature type="signal peptide" evidence="11">
    <location>
        <begin position="1"/>
        <end position="20"/>
    </location>
</feature>
<keyword evidence="7" id="KW-0406">Ion transport</keyword>
<organism evidence="13 14">
    <name type="scientific">Polynucleobacter paneuropaeus</name>
    <dbReference type="NCBI Taxonomy" id="2527775"/>
    <lineage>
        <taxon>Bacteria</taxon>
        <taxon>Pseudomonadati</taxon>
        <taxon>Pseudomonadota</taxon>
        <taxon>Betaproteobacteria</taxon>
        <taxon>Burkholderiales</taxon>
        <taxon>Burkholderiaceae</taxon>
        <taxon>Polynucleobacter</taxon>
    </lineage>
</organism>
<sequence>MKKSLFALAAVGALAGVAQAQSSVTVYGIIDEGLTGGNNRSTTGGAVNTTAGVMKTTGFGLVQSGQSTSRLGFKGVEDLGGGMSALFTYETSLAPASSTLIGTTRQAFVGIKKNGIGSLLAGSQNTTIYDAVLASDPSGVNNFAGNLVTTGVVGAQSQAGSSTNIQNTYGLASNIGYNTRVANALQFKSDQFAGFTARAMVIGALNNSTQTGTGGAGAGAGGAKNVSGAGLGVDYSWTKLNLTANYQQYRAVSNANAASTSAIMFGVGTDSNVGSSVATGTNVIDAGTYLAANYDFGILKAYYQWINRKATQANNSIYYTKYTANQIGVNAFVTPTIQVWASAAIGKYQPSALFNGNSSIYAPGTTNLTAFQIGSNYFLSKRTNLYAIYGQAAQSNQAMTQGYNPSAYNINNYGVGVRHTF</sequence>
<keyword evidence="14" id="KW-1185">Reference proteome</keyword>
<name>A0ABX9FBZ4_9BURK</name>
<keyword evidence="10" id="KW-0998">Cell outer membrane</keyword>
<keyword evidence="4" id="KW-1134">Transmembrane beta strand</keyword>
<dbReference type="RefSeq" id="WP_112237019.1">
    <property type="nucleotide sequence ID" value="NZ_QMCH01000001.1"/>
</dbReference>
<dbReference type="InterPro" id="IPR050298">
    <property type="entry name" value="Gram-neg_bact_OMP"/>
</dbReference>
<dbReference type="InterPro" id="IPR001702">
    <property type="entry name" value="Porin_Gram-ve"/>
</dbReference>
<evidence type="ECO:0000256" key="4">
    <source>
        <dbReference type="ARBA" id="ARBA00022452"/>
    </source>
</evidence>
<dbReference type="Proteomes" id="UP000251072">
    <property type="component" value="Unassembled WGS sequence"/>
</dbReference>
<evidence type="ECO:0000256" key="11">
    <source>
        <dbReference type="SAM" id="SignalP"/>
    </source>
</evidence>
<comment type="caution">
    <text evidence="13">The sequence shown here is derived from an EMBL/GenBank/DDBJ whole genome shotgun (WGS) entry which is preliminary data.</text>
</comment>
<keyword evidence="6 11" id="KW-0732">Signal</keyword>
<dbReference type="InterPro" id="IPR033900">
    <property type="entry name" value="Gram_neg_porin_domain"/>
</dbReference>
<evidence type="ECO:0000256" key="2">
    <source>
        <dbReference type="ARBA" id="ARBA00011233"/>
    </source>
</evidence>
<feature type="domain" description="Porin" evidence="12">
    <location>
        <begin position="7"/>
        <end position="396"/>
    </location>
</feature>
<keyword evidence="5" id="KW-0812">Transmembrane</keyword>
<dbReference type="InterPro" id="IPR023614">
    <property type="entry name" value="Porin_dom_sf"/>
</dbReference>
<dbReference type="PRINTS" id="PR00182">
    <property type="entry name" value="ECOLNEIPORIN"/>
</dbReference>
<dbReference type="PANTHER" id="PTHR34501">
    <property type="entry name" value="PROTEIN YDDL-RELATED"/>
    <property type="match status" value="1"/>
</dbReference>
<protein>
    <submittedName>
        <fullName evidence="13">Porin</fullName>
    </submittedName>
</protein>
<gene>
    <name evidence="13" type="ORF">DP176_01920</name>
</gene>
<comment type="subcellular location">
    <subcellularLocation>
        <location evidence="1">Cell outer membrane</location>
        <topology evidence="1">Multi-pass membrane protein</topology>
    </subcellularLocation>
</comment>
<evidence type="ECO:0000256" key="3">
    <source>
        <dbReference type="ARBA" id="ARBA00022448"/>
    </source>
</evidence>
<accession>A0ABX9FBZ4</accession>
<evidence type="ECO:0000256" key="7">
    <source>
        <dbReference type="ARBA" id="ARBA00023065"/>
    </source>
</evidence>
<evidence type="ECO:0000256" key="10">
    <source>
        <dbReference type="ARBA" id="ARBA00023237"/>
    </source>
</evidence>
<evidence type="ECO:0000313" key="13">
    <source>
        <dbReference type="EMBL" id="RAZ43756.1"/>
    </source>
</evidence>